<gene>
    <name evidence="1" type="ORF">PPACK8108_LOCUS12199</name>
</gene>
<feature type="non-terminal residue" evidence="1">
    <location>
        <position position="110"/>
    </location>
</feature>
<dbReference type="Proteomes" id="UP001153365">
    <property type="component" value="Unassembled WGS sequence"/>
</dbReference>
<accession>A0AAV0B1E2</accession>
<name>A0AAV0B1E2_PHAPC</name>
<proteinExistence type="predicted"/>
<evidence type="ECO:0000313" key="2">
    <source>
        <dbReference type="Proteomes" id="UP001153365"/>
    </source>
</evidence>
<dbReference type="EMBL" id="CALTRL010002895">
    <property type="protein sequence ID" value="CAH7677074.1"/>
    <property type="molecule type" value="Genomic_DNA"/>
</dbReference>
<organism evidence="1 2">
    <name type="scientific">Phakopsora pachyrhizi</name>
    <name type="common">Asian soybean rust disease fungus</name>
    <dbReference type="NCBI Taxonomy" id="170000"/>
    <lineage>
        <taxon>Eukaryota</taxon>
        <taxon>Fungi</taxon>
        <taxon>Dikarya</taxon>
        <taxon>Basidiomycota</taxon>
        <taxon>Pucciniomycotina</taxon>
        <taxon>Pucciniomycetes</taxon>
        <taxon>Pucciniales</taxon>
        <taxon>Phakopsoraceae</taxon>
        <taxon>Phakopsora</taxon>
    </lineage>
</organism>
<dbReference type="AlphaFoldDB" id="A0AAV0B1E2"/>
<comment type="caution">
    <text evidence="1">The sequence shown here is derived from an EMBL/GenBank/DDBJ whole genome shotgun (WGS) entry which is preliminary data.</text>
</comment>
<reference evidence="1" key="1">
    <citation type="submission" date="2022-06" db="EMBL/GenBank/DDBJ databases">
        <authorList>
            <consortium name="SYNGENTA / RWTH Aachen University"/>
        </authorList>
    </citation>
    <scope>NUCLEOTIDE SEQUENCE</scope>
</reference>
<feature type="non-terminal residue" evidence="1">
    <location>
        <position position="1"/>
    </location>
</feature>
<evidence type="ECO:0000313" key="1">
    <source>
        <dbReference type="EMBL" id="CAH7677074.1"/>
    </source>
</evidence>
<keyword evidence="2" id="KW-1185">Reference proteome</keyword>
<protein>
    <submittedName>
        <fullName evidence="1">Uncharacterized protein</fullName>
    </submittedName>
</protein>
<sequence length="110" mass="12592">VLKNSLDSIPTLNNDNFPFWKKKKSNYFSLRGIQIHLPDVDHKDILASLNLEASTIVINNFSSSIFQIIASDKNDSNAAQLWLDINNHFASSKAHNTYRVFNKLMYLSLH</sequence>